<sequence>METQFGPEEMTGLHNAMGASREKKSARLKATAGRMRGVLDVGALDANQRAPSLIVGSAVKLESAKVMM</sequence>
<evidence type="ECO:0000256" key="1">
    <source>
        <dbReference type="SAM" id="MobiDB-lite"/>
    </source>
</evidence>
<comment type="caution">
    <text evidence="2">The sequence shown here is derived from an EMBL/GenBank/DDBJ whole genome shotgun (WGS) entry which is preliminary data.</text>
</comment>
<keyword evidence="3" id="KW-1185">Reference proteome</keyword>
<accession>A0A8J4TMJ0</accession>
<dbReference type="EMBL" id="QNUK01000428">
    <property type="protein sequence ID" value="KAF5893533.1"/>
    <property type="molecule type" value="Genomic_DNA"/>
</dbReference>
<dbReference type="AlphaFoldDB" id="A0A8J4TMJ0"/>
<feature type="non-terminal residue" evidence="2">
    <location>
        <position position="68"/>
    </location>
</feature>
<organism evidence="2 3">
    <name type="scientific">Clarias magur</name>
    <name type="common">Asian catfish</name>
    <name type="synonym">Macropteronotus magur</name>
    <dbReference type="NCBI Taxonomy" id="1594786"/>
    <lineage>
        <taxon>Eukaryota</taxon>
        <taxon>Metazoa</taxon>
        <taxon>Chordata</taxon>
        <taxon>Craniata</taxon>
        <taxon>Vertebrata</taxon>
        <taxon>Euteleostomi</taxon>
        <taxon>Actinopterygii</taxon>
        <taxon>Neopterygii</taxon>
        <taxon>Teleostei</taxon>
        <taxon>Ostariophysi</taxon>
        <taxon>Siluriformes</taxon>
        <taxon>Clariidae</taxon>
        <taxon>Clarias</taxon>
    </lineage>
</organism>
<reference evidence="2" key="1">
    <citation type="submission" date="2020-07" db="EMBL/GenBank/DDBJ databases">
        <title>Clarias magur genome sequencing, assembly and annotation.</title>
        <authorList>
            <person name="Kushwaha B."/>
            <person name="Kumar R."/>
            <person name="Das P."/>
            <person name="Joshi C.G."/>
            <person name="Kumar D."/>
            <person name="Nagpure N.S."/>
            <person name="Pandey M."/>
            <person name="Agarwal S."/>
            <person name="Srivastava S."/>
            <person name="Singh M."/>
            <person name="Sahoo L."/>
            <person name="Jayasankar P."/>
            <person name="Meher P.K."/>
            <person name="Koringa P.G."/>
            <person name="Iquebal M.A."/>
            <person name="Das S.P."/>
            <person name="Bit A."/>
            <person name="Patnaik S."/>
            <person name="Patel N."/>
            <person name="Shah T.M."/>
            <person name="Hinsu A."/>
            <person name="Jena J.K."/>
        </authorList>
    </citation>
    <scope>NUCLEOTIDE SEQUENCE</scope>
    <source>
        <strain evidence="2">CIFAMagur01</strain>
        <tissue evidence="2">Testis</tissue>
    </source>
</reference>
<gene>
    <name evidence="2" type="ORF">DAT39_016757</name>
</gene>
<evidence type="ECO:0000313" key="3">
    <source>
        <dbReference type="Proteomes" id="UP000727407"/>
    </source>
</evidence>
<dbReference type="Proteomes" id="UP000727407">
    <property type="component" value="Unassembled WGS sequence"/>
</dbReference>
<proteinExistence type="predicted"/>
<protein>
    <submittedName>
        <fullName evidence="2">Uncharacterized protein</fullName>
    </submittedName>
</protein>
<name>A0A8J4TMJ0_CLAMG</name>
<evidence type="ECO:0000313" key="2">
    <source>
        <dbReference type="EMBL" id="KAF5893533.1"/>
    </source>
</evidence>
<feature type="region of interest" description="Disordered" evidence="1">
    <location>
        <begin position="1"/>
        <end position="27"/>
    </location>
</feature>